<sequence>MTLTVTQAKAFMPLKAAPGVTVSQAKAFVPLKAAPGVTVMQVKAFIPLIKPIPHIPRRANYRP</sequence>
<organism evidence="1 2">
    <name type="scientific">Novosphingobium clariflavum</name>
    <dbReference type="NCBI Taxonomy" id="2029884"/>
    <lineage>
        <taxon>Bacteria</taxon>
        <taxon>Pseudomonadati</taxon>
        <taxon>Pseudomonadota</taxon>
        <taxon>Alphaproteobacteria</taxon>
        <taxon>Sphingomonadales</taxon>
        <taxon>Sphingomonadaceae</taxon>
        <taxon>Novosphingobium</taxon>
    </lineage>
</organism>
<proteinExistence type="predicted"/>
<dbReference type="EMBL" id="JBHLTM010000070">
    <property type="protein sequence ID" value="MFC0686474.1"/>
    <property type="molecule type" value="Genomic_DNA"/>
</dbReference>
<accession>A0ABV6SB84</accession>
<keyword evidence="2" id="KW-1185">Reference proteome</keyword>
<protein>
    <submittedName>
        <fullName evidence="1">Uncharacterized protein</fullName>
    </submittedName>
</protein>
<evidence type="ECO:0000313" key="2">
    <source>
        <dbReference type="Proteomes" id="UP001589858"/>
    </source>
</evidence>
<comment type="caution">
    <text evidence="1">The sequence shown here is derived from an EMBL/GenBank/DDBJ whole genome shotgun (WGS) entry which is preliminary data.</text>
</comment>
<name>A0ABV6SB84_9SPHN</name>
<gene>
    <name evidence="1" type="ORF">ACFFF8_17965</name>
</gene>
<evidence type="ECO:0000313" key="1">
    <source>
        <dbReference type="EMBL" id="MFC0686474.1"/>
    </source>
</evidence>
<dbReference type="RefSeq" id="WP_267222516.1">
    <property type="nucleotide sequence ID" value="NZ_JAPCWC010000016.1"/>
</dbReference>
<reference evidence="1 2" key="1">
    <citation type="submission" date="2024-09" db="EMBL/GenBank/DDBJ databases">
        <authorList>
            <person name="Sun Q."/>
            <person name="Mori K."/>
        </authorList>
    </citation>
    <scope>NUCLEOTIDE SEQUENCE [LARGE SCALE GENOMIC DNA]</scope>
    <source>
        <strain evidence="1 2">CICC 11035S</strain>
    </source>
</reference>
<dbReference type="Proteomes" id="UP001589858">
    <property type="component" value="Unassembled WGS sequence"/>
</dbReference>